<organism evidence="3 4">
    <name type="scientific">Rubripirellula lacrimiformis</name>
    <dbReference type="NCBI Taxonomy" id="1930273"/>
    <lineage>
        <taxon>Bacteria</taxon>
        <taxon>Pseudomonadati</taxon>
        <taxon>Planctomycetota</taxon>
        <taxon>Planctomycetia</taxon>
        <taxon>Pirellulales</taxon>
        <taxon>Pirellulaceae</taxon>
        <taxon>Rubripirellula</taxon>
    </lineage>
</organism>
<feature type="domain" description="AMP-dependent synthetase/ligase" evidence="1">
    <location>
        <begin position="92"/>
        <end position="291"/>
    </location>
</feature>
<evidence type="ECO:0000313" key="3">
    <source>
        <dbReference type="EMBL" id="QDT02812.1"/>
    </source>
</evidence>
<gene>
    <name evidence="3" type="primary">paaK</name>
    <name evidence="3" type="ORF">K227x_11900</name>
</gene>
<dbReference type="Gene3D" id="3.40.50.12780">
    <property type="entry name" value="N-terminal domain of ligase-like"/>
    <property type="match status" value="1"/>
</dbReference>
<dbReference type="InterPro" id="IPR028154">
    <property type="entry name" value="AMP-dep_Lig_C"/>
</dbReference>
<keyword evidence="4" id="KW-1185">Reference proteome</keyword>
<dbReference type="PANTHER" id="PTHR43845">
    <property type="entry name" value="BLR5969 PROTEIN"/>
    <property type="match status" value="1"/>
</dbReference>
<dbReference type="Pfam" id="PF14535">
    <property type="entry name" value="AMP-binding_C_2"/>
    <property type="match status" value="1"/>
</dbReference>
<protein>
    <submittedName>
        <fullName evidence="3">Phenylacetate-coenzyme A ligase</fullName>
        <ecNumber evidence="3">6.2.1.30</ecNumber>
    </submittedName>
</protein>
<dbReference type="EC" id="6.2.1.30" evidence="3"/>
<sequence>MNANTATASEYSLSLGELQSIQLTKLNALLDHASQSPFYADRLHGVSRPLQRIDEIRQIPALQKSDLIASQPGMPGRIFELPKSQYTRLHQTSGTRGFPMAVLDTVEDWQWWLRCWDFVLDAADVTAQDVALMAFSFGPFIGFWTAHDALVKRRSTVVPGGGISSEHRLRMIDDYGCTLMCCTPTYALHLVDVAQRAGINLAENSVNRIIVAGEPGGSIPAVRSTIESAWGARVIDHTGASEVGAWGFGSRDGRGIHVIETEFIAEVLRFQDDDPTSGEPVADGETGELVLTNLGRLGGPAIRYRTGDVVKASRPPQRDTRFLWLDGGVIGRSDDMIVIRGVNVFPSSVEAIIRQVEPTAEFRMIVTRDQQMDQLAVEIETDDSGGSKLAGLLRDRLAMRIGVRCVPAESLPRFQAKAKRLIDRRDAPAGN</sequence>
<dbReference type="PANTHER" id="PTHR43845:SF1">
    <property type="entry name" value="BLR5969 PROTEIN"/>
    <property type="match status" value="1"/>
</dbReference>
<dbReference type="EMBL" id="CP036525">
    <property type="protein sequence ID" value="QDT02812.1"/>
    <property type="molecule type" value="Genomic_DNA"/>
</dbReference>
<dbReference type="Proteomes" id="UP000318538">
    <property type="component" value="Chromosome"/>
</dbReference>
<dbReference type="KEGG" id="rlc:K227x_11900"/>
<dbReference type="Gene3D" id="3.30.300.30">
    <property type="match status" value="1"/>
</dbReference>
<proteinExistence type="predicted"/>
<dbReference type="InterPro" id="IPR045851">
    <property type="entry name" value="AMP-bd_C_sf"/>
</dbReference>
<dbReference type="SUPFAM" id="SSF56801">
    <property type="entry name" value="Acetyl-CoA synthetase-like"/>
    <property type="match status" value="1"/>
</dbReference>
<name>A0A517N6Q5_9BACT</name>
<dbReference type="InterPro" id="IPR042099">
    <property type="entry name" value="ANL_N_sf"/>
</dbReference>
<evidence type="ECO:0000259" key="1">
    <source>
        <dbReference type="Pfam" id="PF00501"/>
    </source>
</evidence>
<dbReference type="AlphaFoldDB" id="A0A517N6Q5"/>
<accession>A0A517N6Q5</accession>
<dbReference type="GO" id="GO:0047475">
    <property type="term" value="F:phenylacetate-CoA ligase activity"/>
    <property type="evidence" value="ECO:0007669"/>
    <property type="project" value="UniProtKB-EC"/>
</dbReference>
<dbReference type="RefSeq" id="WP_246146568.1">
    <property type="nucleotide sequence ID" value="NZ_CP036525.1"/>
</dbReference>
<feature type="domain" description="AMP-dependent ligase C-terminal" evidence="2">
    <location>
        <begin position="341"/>
        <end position="425"/>
    </location>
</feature>
<dbReference type="Pfam" id="PF00501">
    <property type="entry name" value="AMP-binding"/>
    <property type="match status" value="1"/>
</dbReference>
<keyword evidence="3" id="KW-0436">Ligase</keyword>
<reference evidence="3 4" key="1">
    <citation type="submission" date="2019-02" db="EMBL/GenBank/DDBJ databases">
        <title>Deep-cultivation of Planctomycetes and their phenomic and genomic characterization uncovers novel biology.</title>
        <authorList>
            <person name="Wiegand S."/>
            <person name="Jogler M."/>
            <person name="Boedeker C."/>
            <person name="Pinto D."/>
            <person name="Vollmers J."/>
            <person name="Rivas-Marin E."/>
            <person name="Kohn T."/>
            <person name="Peeters S.H."/>
            <person name="Heuer A."/>
            <person name="Rast P."/>
            <person name="Oberbeckmann S."/>
            <person name="Bunk B."/>
            <person name="Jeske O."/>
            <person name="Meyerdierks A."/>
            <person name="Storesund J.E."/>
            <person name="Kallscheuer N."/>
            <person name="Luecker S."/>
            <person name="Lage O.M."/>
            <person name="Pohl T."/>
            <person name="Merkel B.J."/>
            <person name="Hornburger P."/>
            <person name="Mueller R.-W."/>
            <person name="Bruemmer F."/>
            <person name="Labrenz M."/>
            <person name="Spormann A.M."/>
            <person name="Op den Camp H."/>
            <person name="Overmann J."/>
            <person name="Amann R."/>
            <person name="Jetten M.S.M."/>
            <person name="Mascher T."/>
            <person name="Medema M.H."/>
            <person name="Devos D.P."/>
            <person name="Kaster A.-K."/>
            <person name="Ovreas L."/>
            <person name="Rohde M."/>
            <person name="Galperin M.Y."/>
            <person name="Jogler C."/>
        </authorList>
    </citation>
    <scope>NUCLEOTIDE SEQUENCE [LARGE SCALE GENOMIC DNA]</scope>
    <source>
        <strain evidence="3 4">K22_7</strain>
    </source>
</reference>
<evidence type="ECO:0000259" key="2">
    <source>
        <dbReference type="Pfam" id="PF14535"/>
    </source>
</evidence>
<evidence type="ECO:0000313" key="4">
    <source>
        <dbReference type="Proteomes" id="UP000318538"/>
    </source>
</evidence>
<dbReference type="InterPro" id="IPR000873">
    <property type="entry name" value="AMP-dep_synth/lig_dom"/>
</dbReference>